<dbReference type="GeneID" id="28974503"/>
<organism evidence="2 3">
    <name type="scientific">Rhodotorula graminis (strain WP1)</name>
    <dbReference type="NCBI Taxonomy" id="578459"/>
    <lineage>
        <taxon>Eukaryota</taxon>
        <taxon>Fungi</taxon>
        <taxon>Dikarya</taxon>
        <taxon>Basidiomycota</taxon>
        <taxon>Pucciniomycotina</taxon>
        <taxon>Microbotryomycetes</taxon>
        <taxon>Sporidiobolales</taxon>
        <taxon>Sporidiobolaceae</taxon>
        <taxon>Rhodotorula</taxon>
    </lineage>
</organism>
<keyword evidence="3" id="KW-1185">Reference proteome</keyword>
<dbReference type="RefSeq" id="XP_018273236.1">
    <property type="nucleotide sequence ID" value="XM_018414055.1"/>
</dbReference>
<protein>
    <submittedName>
        <fullName evidence="2">Uncharacterized protein</fullName>
    </submittedName>
</protein>
<gene>
    <name evidence="2" type="ORF">RHOBADRAFT_42399</name>
</gene>
<proteinExistence type="predicted"/>
<evidence type="ECO:0000313" key="3">
    <source>
        <dbReference type="Proteomes" id="UP000053890"/>
    </source>
</evidence>
<evidence type="ECO:0000313" key="2">
    <source>
        <dbReference type="EMBL" id="KPV77187.1"/>
    </source>
</evidence>
<dbReference type="OrthoDB" id="439917at2759"/>
<name>A0A194S9B2_RHOGW</name>
<reference evidence="2 3" key="1">
    <citation type="journal article" date="2015" name="Front. Microbiol.">
        <title>Genome sequence of the plant growth promoting endophytic yeast Rhodotorula graminis WP1.</title>
        <authorList>
            <person name="Firrincieli A."/>
            <person name="Otillar R."/>
            <person name="Salamov A."/>
            <person name="Schmutz J."/>
            <person name="Khan Z."/>
            <person name="Redman R.S."/>
            <person name="Fleck N.D."/>
            <person name="Lindquist E."/>
            <person name="Grigoriev I.V."/>
            <person name="Doty S.L."/>
        </authorList>
    </citation>
    <scope>NUCLEOTIDE SEQUENCE [LARGE SCALE GENOMIC DNA]</scope>
    <source>
        <strain evidence="2 3">WP1</strain>
    </source>
</reference>
<feature type="signal peptide" evidence="1">
    <location>
        <begin position="1"/>
        <end position="19"/>
    </location>
</feature>
<keyword evidence="1" id="KW-0732">Signal</keyword>
<feature type="chain" id="PRO_5008265550" evidence="1">
    <location>
        <begin position="20"/>
        <end position="270"/>
    </location>
</feature>
<dbReference type="Proteomes" id="UP000053890">
    <property type="component" value="Unassembled WGS sequence"/>
</dbReference>
<dbReference type="AlphaFoldDB" id="A0A194S9B2"/>
<evidence type="ECO:0000256" key="1">
    <source>
        <dbReference type="SAM" id="SignalP"/>
    </source>
</evidence>
<accession>A0A194S9B2</accession>
<dbReference type="STRING" id="578459.A0A194S9B2"/>
<sequence>MRVLALVTAFTFIAAVVSTTSHASVASPGEDASTVEENPVSTSGFVKGQRSLEKRTLCGTDSDCQLVASLLPILYPNGARCSKWLCVPKCGDLWDWDIFSHKCRDVSSDTDNCGKCGQKCTLPGATQTTCEHGQCRATCCEPGYTLGDGVCSLNPSQHARIKRSVSAPRRKLCPAVNEQACPILGSSTYAEAVKHHFEANGELSGVMSGVGGFDVGCESSRCVVLSCDAGWRPSRRGDKCVRVRSSFLPAKNATTHASHTHLRAGMRHSS</sequence>
<dbReference type="EMBL" id="KQ474075">
    <property type="protein sequence ID" value="KPV77187.1"/>
    <property type="molecule type" value="Genomic_DNA"/>
</dbReference>